<organism evidence="1 2">
    <name type="scientific">Periplaneta americana</name>
    <name type="common">American cockroach</name>
    <name type="synonym">Blatta americana</name>
    <dbReference type="NCBI Taxonomy" id="6978"/>
    <lineage>
        <taxon>Eukaryota</taxon>
        <taxon>Metazoa</taxon>
        <taxon>Ecdysozoa</taxon>
        <taxon>Arthropoda</taxon>
        <taxon>Hexapoda</taxon>
        <taxon>Insecta</taxon>
        <taxon>Pterygota</taxon>
        <taxon>Neoptera</taxon>
        <taxon>Polyneoptera</taxon>
        <taxon>Dictyoptera</taxon>
        <taxon>Blattodea</taxon>
        <taxon>Blattoidea</taxon>
        <taxon>Blattidae</taxon>
        <taxon>Blattinae</taxon>
        <taxon>Periplaneta</taxon>
    </lineage>
</organism>
<comment type="caution">
    <text evidence="1">The sequence shown here is derived from an EMBL/GenBank/DDBJ whole genome shotgun (WGS) entry which is preliminary data.</text>
</comment>
<keyword evidence="2" id="KW-1185">Reference proteome</keyword>
<dbReference type="Proteomes" id="UP001148838">
    <property type="component" value="Unassembled WGS sequence"/>
</dbReference>
<name>A0ABQ8TAB6_PERAM</name>
<gene>
    <name evidence="1" type="ORF">ANN_04471</name>
</gene>
<proteinExistence type="predicted"/>
<dbReference type="EMBL" id="JAJSOF020000013">
    <property type="protein sequence ID" value="KAJ4442878.1"/>
    <property type="molecule type" value="Genomic_DNA"/>
</dbReference>
<sequence length="194" mass="22201">MQHQGDNLHDSVKSVLSFNEENVEWIANYFLCAMNESRGGALSSKQRIEIFLQFVSDPGFQAGIGKDIGVHRTTVCKTSRKVHSGINPWFPTAFYSDTRQLVKKFFKYDISTSLNLKEYFAVPAPNFVQFVFPLQQLVKVCIKCNLIDENESKIEECIPEQVISDILNRKVDSEIQIIDVSHKCSVYLILDEFL</sequence>
<evidence type="ECO:0000313" key="1">
    <source>
        <dbReference type="EMBL" id="KAJ4442878.1"/>
    </source>
</evidence>
<evidence type="ECO:0000313" key="2">
    <source>
        <dbReference type="Proteomes" id="UP001148838"/>
    </source>
</evidence>
<protein>
    <submittedName>
        <fullName evidence="1">Uncharacterized protein</fullName>
    </submittedName>
</protein>
<accession>A0ABQ8TAB6</accession>
<reference evidence="1 2" key="1">
    <citation type="journal article" date="2022" name="Allergy">
        <title>Genome assembly and annotation of Periplaneta americana reveal a comprehensive cockroach allergen profile.</title>
        <authorList>
            <person name="Wang L."/>
            <person name="Xiong Q."/>
            <person name="Saelim N."/>
            <person name="Wang L."/>
            <person name="Nong W."/>
            <person name="Wan A.T."/>
            <person name="Shi M."/>
            <person name="Liu X."/>
            <person name="Cao Q."/>
            <person name="Hui J.H.L."/>
            <person name="Sookrung N."/>
            <person name="Leung T.F."/>
            <person name="Tungtrongchitr A."/>
            <person name="Tsui S.K.W."/>
        </authorList>
    </citation>
    <scope>NUCLEOTIDE SEQUENCE [LARGE SCALE GENOMIC DNA]</scope>
    <source>
        <strain evidence="1">PWHHKU_190912</strain>
    </source>
</reference>